<dbReference type="AlphaFoldDB" id="A0A7X3SJK0"/>
<keyword evidence="2" id="KW-1185">Reference proteome</keyword>
<evidence type="ECO:0000313" key="1">
    <source>
        <dbReference type="EMBL" id="MXP76479.1"/>
    </source>
</evidence>
<evidence type="ECO:0000313" key="2">
    <source>
        <dbReference type="Proteomes" id="UP000460412"/>
    </source>
</evidence>
<comment type="caution">
    <text evidence="1">The sequence shown here is derived from an EMBL/GenBank/DDBJ whole genome shotgun (WGS) entry which is preliminary data.</text>
</comment>
<sequence>MSLNGIAAMGNPAWYGTRKAKSSTESTASGFMEIAAKMAAQDKTIDYDEKAFDMVGPNAPLDVKNAWMEAAKEVNANGLGIKSNGQMTHISEMMVQRCIKTMGGETENLDILGNSVESAIQATKQALFNLEHPAVYTSTSLAVQRECAKEREFYIAFLEKLNQL</sequence>
<dbReference type="Proteomes" id="UP000460412">
    <property type="component" value="Unassembled WGS sequence"/>
</dbReference>
<proteinExistence type="predicted"/>
<name>A0A7X3SJK0_9FIRM</name>
<accession>A0A7X3SJK0</accession>
<reference evidence="1 2" key="1">
    <citation type="submission" date="2019-12" db="EMBL/GenBank/DDBJ databases">
        <title>Sporaefaciens musculi gen. nov., sp. nov., a novel bacterium isolated from the caecum of an obese mouse.</title>
        <authorList>
            <person name="Rasmussen T.S."/>
            <person name="Streidl T."/>
            <person name="Hitch T.C.A."/>
            <person name="Wortmann E."/>
            <person name="Deptula P."/>
            <person name="Hansen M."/>
            <person name="Nielsen D.S."/>
            <person name="Clavel T."/>
            <person name="Vogensen F.K."/>
        </authorList>
    </citation>
    <scope>NUCLEOTIDE SEQUENCE [LARGE SCALE GENOMIC DNA]</scope>
    <source>
        <strain evidence="1 2">WCA-9-b2</strain>
    </source>
</reference>
<protein>
    <submittedName>
        <fullName evidence="1">Uncharacterized protein</fullName>
    </submittedName>
</protein>
<dbReference type="EMBL" id="WUQX01000001">
    <property type="protein sequence ID" value="MXP76479.1"/>
    <property type="molecule type" value="Genomic_DNA"/>
</dbReference>
<gene>
    <name evidence="1" type="ORF">GN277_14065</name>
</gene>
<organism evidence="1 2">
    <name type="scientific">Sporofaciens musculi</name>
    <dbReference type="NCBI Taxonomy" id="2681861"/>
    <lineage>
        <taxon>Bacteria</taxon>
        <taxon>Bacillati</taxon>
        <taxon>Bacillota</taxon>
        <taxon>Clostridia</taxon>
        <taxon>Lachnospirales</taxon>
        <taxon>Lachnospiraceae</taxon>
        <taxon>Sporofaciens</taxon>
    </lineage>
</organism>
<dbReference type="RefSeq" id="WP_159751611.1">
    <property type="nucleotide sequence ID" value="NZ_CASZNZ010000003.1"/>
</dbReference>